<keyword evidence="5" id="KW-0472">Membrane</keyword>
<dbReference type="InterPro" id="IPR032675">
    <property type="entry name" value="LRR_dom_sf"/>
</dbReference>
<keyword evidence="3" id="KW-0732">Signal</keyword>
<dbReference type="InterPro" id="IPR046956">
    <property type="entry name" value="RLP23-like"/>
</dbReference>
<evidence type="ECO:0000256" key="3">
    <source>
        <dbReference type="ARBA" id="ARBA00022729"/>
    </source>
</evidence>
<evidence type="ECO:0000256" key="6">
    <source>
        <dbReference type="ARBA" id="ARBA00023170"/>
    </source>
</evidence>
<comment type="subcellular location">
    <subcellularLocation>
        <location evidence="1">Membrane</location>
        <topology evidence="1">Single-pass type I membrane protein</topology>
    </subcellularLocation>
</comment>
<evidence type="ECO:0000256" key="7">
    <source>
        <dbReference type="ARBA" id="ARBA00023180"/>
    </source>
</evidence>
<dbReference type="EMBL" id="QGNW01000562">
    <property type="protein sequence ID" value="RVW67862.1"/>
    <property type="molecule type" value="Genomic_DNA"/>
</dbReference>
<sequence length="132" mass="14469">MTPNEDRLTQHSKTMWCEMLLEVPHLMETTWTSISVSAACGCLFTLPNNLLPFKQSFLIDGHASDDPSAYPKVAMWKSHREGEGEGKGSDCCSWDGVECDRETGHVIGLHLASSCLYGSINSSNTLFSSPEA</sequence>
<organism evidence="8 9">
    <name type="scientific">Vitis vinifera</name>
    <name type="common">Grape</name>
    <dbReference type="NCBI Taxonomy" id="29760"/>
    <lineage>
        <taxon>Eukaryota</taxon>
        <taxon>Viridiplantae</taxon>
        <taxon>Streptophyta</taxon>
        <taxon>Embryophyta</taxon>
        <taxon>Tracheophyta</taxon>
        <taxon>Spermatophyta</taxon>
        <taxon>Magnoliopsida</taxon>
        <taxon>eudicotyledons</taxon>
        <taxon>Gunneridae</taxon>
        <taxon>Pentapetalae</taxon>
        <taxon>rosids</taxon>
        <taxon>Vitales</taxon>
        <taxon>Vitaceae</taxon>
        <taxon>Viteae</taxon>
        <taxon>Vitis</taxon>
    </lineage>
</organism>
<dbReference type="PANTHER" id="PTHR48061:SF12">
    <property type="entry name" value="DISEASE RESISTANCE LIKE PROTEIN"/>
    <property type="match status" value="1"/>
</dbReference>
<keyword evidence="6" id="KW-0675">Receptor</keyword>
<evidence type="ECO:0000256" key="2">
    <source>
        <dbReference type="ARBA" id="ARBA00022692"/>
    </source>
</evidence>
<dbReference type="Proteomes" id="UP000288805">
    <property type="component" value="Unassembled WGS sequence"/>
</dbReference>
<evidence type="ECO:0000256" key="1">
    <source>
        <dbReference type="ARBA" id="ARBA00004479"/>
    </source>
</evidence>
<gene>
    <name evidence="8" type="ORF">CK203_063360</name>
</gene>
<proteinExistence type="predicted"/>
<accession>A0A438G6P2</accession>
<dbReference type="PANTHER" id="PTHR48061">
    <property type="entry name" value="LEUCINE-RICH REPEAT RECEPTOR PROTEIN KINASE EMS1-LIKE-RELATED"/>
    <property type="match status" value="1"/>
</dbReference>
<protein>
    <submittedName>
        <fullName evidence="8">Uncharacterized protein</fullName>
    </submittedName>
</protein>
<dbReference type="AlphaFoldDB" id="A0A438G6P2"/>
<evidence type="ECO:0000313" key="9">
    <source>
        <dbReference type="Proteomes" id="UP000288805"/>
    </source>
</evidence>
<evidence type="ECO:0000313" key="8">
    <source>
        <dbReference type="EMBL" id="RVW67862.1"/>
    </source>
</evidence>
<evidence type="ECO:0000256" key="5">
    <source>
        <dbReference type="ARBA" id="ARBA00023136"/>
    </source>
</evidence>
<name>A0A438G6P2_VITVI</name>
<keyword evidence="2" id="KW-0812">Transmembrane</keyword>
<keyword evidence="4" id="KW-1133">Transmembrane helix</keyword>
<keyword evidence="7" id="KW-0325">Glycoprotein</keyword>
<evidence type="ECO:0000256" key="4">
    <source>
        <dbReference type="ARBA" id="ARBA00022989"/>
    </source>
</evidence>
<comment type="caution">
    <text evidence="8">The sequence shown here is derived from an EMBL/GenBank/DDBJ whole genome shotgun (WGS) entry which is preliminary data.</text>
</comment>
<dbReference type="GO" id="GO:0016020">
    <property type="term" value="C:membrane"/>
    <property type="evidence" value="ECO:0007669"/>
    <property type="project" value="UniProtKB-SubCell"/>
</dbReference>
<reference evidence="8 9" key="1">
    <citation type="journal article" date="2018" name="PLoS Genet.">
        <title>Population sequencing reveals clonal diversity and ancestral inbreeding in the grapevine cultivar Chardonnay.</title>
        <authorList>
            <person name="Roach M.J."/>
            <person name="Johnson D.L."/>
            <person name="Bohlmann J."/>
            <person name="van Vuuren H.J."/>
            <person name="Jones S.J."/>
            <person name="Pretorius I.S."/>
            <person name="Schmidt S.A."/>
            <person name="Borneman A.R."/>
        </authorList>
    </citation>
    <scope>NUCLEOTIDE SEQUENCE [LARGE SCALE GENOMIC DNA]</scope>
    <source>
        <strain evidence="9">cv. Chardonnay</strain>
        <tissue evidence="8">Leaf</tissue>
    </source>
</reference>
<dbReference type="Gene3D" id="3.80.10.10">
    <property type="entry name" value="Ribonuclease Inhibitor"/>
    <property type="match status" value="1"/>
</dbReference>